<evidence type="ECO:0000313" key="3">
    <source>
        <dbReference type="Proteomes" id="UP001156701"/>
    </source>
</evidence>
<dbReference type="RefSeq" id="WP_166685075.1">
    <property type="nucleotide sequence ID" value="NZ_JARRYG010000008.1"/>
</dbReference>
<accession>A0AA42FH40</accession>
<protein>
    <submittedName>
        <fullName evidence="2">Uncharacterized protein</fullName>
    </submittedName>
</protein>
<keyword evidence="1" id="KW-0175">Coiled coil</keyword>
<sequence>MNLVKIRTEQLKKTVNQYEKTIDLELLRRKINRRIDIKSKLDALQLKLEKKSEALIEEYIKTYNGYIEKITDVIQKMPQSNKENMNGFIKIISKTPMHFEEYINETIKNFANIPTKKDIYAPRMASYLEDIKYSYKNKVQFVENTYNIKHYINDVIMITQKQLCCSDSDHHFPNEIVSNPFDFKVDTQKYYDDRVKNMSEYHSKAAVQFPEIKSLTLEILNTEQNLNDKEVWLINTLLAEKKDIVKLEEEGSYSGVDYFGDELFKYKMLNDDFKKVEIDIIVKMVILKYISSGAKNDELMDKILSLSGKKRDLKQQIAKTEKNIKELIVRNKFNYPEIGAMTAEESKECEQIMASYISAFKEDGSSSSNHLESSSVNAGLIQGVKLDQTIGLDI</sequence>
<dbReference type="EMBL" id="JARRYG010000008">
    <property type="protein sequence ID" value="MDG4696523.1"/>
    <property type="molecule type" value="Genomic_DNA"/>
</dbReference>
<evidence type="ECO:0000256" key="1">
    <source>
        <dbReference type="SAM" id="Coils"/>
    </source>
</evidence>
<reference evidence="2" key="1">
    <citation type="submission" date="2023-03" db="EMBL/GenBank/DDBJ databases">
        <title>a new species belonging to Providencia genus.</title>
        <authorList>
            <person name="Yang W."/>
            <person name="Hu F."/>
            <person name="Shen S."/>
            <person name="Ding L."/>
            <person name="Yin D."/>
        </authorList>
    </citation>
    <scope>NUCLEOTIDE SEQUENCE</scope>
    <source>
        <strain evidence="2">CRE-3FA-0001</strain>
    </source>
</reference>
<gene>
    <name evidence="2" type="ORF">P7V44_09755</name>
</gene>
<organism evidence="2 3">
    <name type="scientific">Providencia huashanensis</name>
    <dbReference type="NCBI Taxonomy" id="3037798"/>
    <lineage>
        <taxon>Bacteria</taxon>
        <taxon>Pseudomonadati</taxon>
        <taxon>Pseudomonadota</taxon>
        <taxon>Gammaproteobacteria</taxon>
        <taxon>Enterobacterales</taxon>
        <taxon>Morganellaceae</taxon>
        <taxon>Providencia</taxon>
    </lineage>
</organism>
<dbReference type="Proteomes" id="UP001156701">
    <property type="component" value="Unassembled WGS sequence"/>
</dbReference>
<proteinExistence type="predicted"/>
<evidence type="ECO:0000313" key="2">
    <source>
        <dbReference type="EMBL" id="MDG4696523.1"/>
    </source>
</evidence>
<name>A0AA42FH40_9GAMM</name>
<comment type="caution">
    <text evidence="2">The sequence shown here is derived from an EMBL/GenBank/DDBJ whole genome shotgun (WGS) entry which is preliminary data.</text>
</comment>
<feature type="coiled-coil region" evidence="1">
    <location>
        <begin position="296"/>
        <end position="330"/>
    </location>
</feature>
<dbReference type="AlphaFoldDB" id="A0AA42FH40"/>